<dbReference type="AlphaFoldDB" id="A0A916E563"/>
<protein>
    <submittedName>
        <fullName evidence="1">Uncharacterized protein</fullName>
    </submittedName>
</protein>
<dbReference type="OrthoDB" id="2450799at2759"/>
<evidence type="ECO:0000313" key="1">
    <source>
        <dbReference type="EMBL" id="CAB5360552.1"/>
    </source>
</evidence>
<name>A0A916E563_9GLOM</name>
<proteinExistence type="predicted"/>
<evidence type="ECO:0000313" key="2">
    <source>
        <dbReference type="Proteomes" id="UP000684084"/>
    </source>
</evidence>
<dbReference type="EMBL" id="CAGKOT010000015">
    <property type="protein sequence ID" value="CAB5360552.1"/>
    <property type="molecule type" value="Genomic_DNA"/>
</dbReference>
<dbReference type="Proteomes" id="UP000684084">
    <property type="component" value="Unassembled WGS sequence"/>
</dbReference>
<organism evidence="1 2">
    <name type="scientific">Rhizophagus irregularis</name>
    <dbReference type="NCBI Taxonomy" id="588596"/>
    <lineage>
        <taxon>Eukaryota</taxon>
        <taxon>Fungi</taxon>
        <taxon>Fungi incertae sedis</taxon>
        <taxon>Mucoromycota</taxon>
        <taxon>Glomeromycotina</taxon>
        <taxon>Glomeromycetes</taxon>
        <taxon>Glomerales</taxon>
        <taxon>Glomeraceae</taxon>
        <taxon>Rhizophagus</taxon>
    </lineage>
</organism>
<comment type="caution">
    <text evidence="1">The sequence shown here is derived from an EMBL/GenBank/DDBJ whole genome shotgun (WGS) entry which is preliminary data.</text>
</comment>
<reference evidence="1" key="1">
    <citation type="submission" date="2020-05" db="EMBL/GenBank/DDBJ databases">
        <authorList>
            <person name="Rincon C."/>
            <person name="Sanders R I."/>
            <person name="Robbins C."/>
            <person name="Chaturvedi A."/>
        </authorList>
    </citation>
    <scope>NUCLEOTIDE SEQUENCE</scope>
    <source>
        <strain evidence="1">CHB12</strain>
    </source>
</reference>
<accession>A0A916E563</accession>
<gene>
    <name evidence="1" type="ORF">CHRIB12_LOCUS8241</name>
</gene>
<sequence>MMLRCKIISTTSVQICSTVQYYFAIYFSVLQKFIVPYSTILIHSNDWNFEQTNELQTKKNEQTKRIKFNLSKFHTSNLSGYFELNGRELGRGQTFHFREAEL</sequence>